<organism evidence="1 2">
    <name type="scientific">Arthrobacter cupressi</name>
    <dbReference type="NCBI Taxonomy" id="1045773"/>
    <lineage>
        <taxon>Bacteria</taxon>
        <taxon>Bacillati</taxon>
        <taxon>Actinomycetota</taxon>
        <taxon>Actinomycetes</taxon>
        <taxon>Micrococcales</taxon>
        <taxon>Micrococcaceae</taxon>
        <taxon>Arthrobacter</taxon>
    </lineage>
</organism>
<dbReference type="STRING" id="1045773.SAMN05216555_10531"/>
<dbReference type="AlphaFoldDB" id="A0A1G8P1T8"/>
<name>A0A1G8P1T8_9MICC</name>
<proteinExistence type="predicted"/>
<sequence>MSASTTAAAARLKKPSWKDPRLLVGILLVLASVAGVIALVGAADRTVQVYVAREGIAVGQKLSRDDLSVAKVRLDDVESGYVTVESGLPEGKVAVQRVAKNQLLPRESLGDADALDRKPVAVTVEDSLPAQAVPGSRVDVWVSLPDAQNGFAEPRLLLPGAEIAQVTEGSSALGASKQTVVLVLVTDEQMPKLLGAQANKAKVAVVWNPAGTVK</sequence>
<protein>
    <submittedName>
        <fullName evidence="1">SAF domain-containing protein</fullName>
    </submittedName>
</protein>
<dbReference type="CDD" id="cd11614">
    <property type="entry name" value="SAF_CpaB_FlgA_like"/>
    <property type="match status" value="1"/>
</dbReference>
<reference evidence="2" key="1">
    <citation type="submission" date="2016-10" db="EMBL/GenBank/DDBJ databases">
        <authorList>
            <person name="Varghese N."/>
            <person name="Submissions S."/>
        </authorList>
    </citation>
    <scope>NUCLEOTIDE SEQUENCE [LARGE SCALE GENOMIC DNA]</scope>
    <source>
        <strain evidence="2">CGMCC 1.10783</strain>
    </source>
</reference>
<accession>A0A1G8P1T8</accession>
<evidence type="ECO:0000313" key="1">
    <source>
        <dbReference type="EMBL" id="SDI86437.1"/>
    </source>
</evidence>
<dbReference type="Pfam" id="PF08666">
    <property type="entry name" value="SAF"/>
    <property type="match status" value="1"/>
</dbReference>
<dbReference type="SMART" id="SM00858">
    <property type="entry name" value="SAF"/>
    <property type="match status" value="1"/>
</dbReference>
<dbReference type="EMBL" id="FNEI01000005">
    <property type="protein sequence ID" value="SDI86437.1"/>
    <property type="molecule type" value="Genomic_DNA"/>
</dbReference>
<keyword evidence="2" id="KW-1185">Reference proteome</keyword>
<dbReference type="RefSeq" id="WP_074588173.1">
    <property type="nucleotide sequence ID" value="NZ_FNEI01000005.1"/>
</dbReference>
<dbReference type="Proteomes" id="UP000182130">
    <property type="component" value="Unassembled WGS sequence"/>
</dbReference>
<dbReference type="OrthoDB" id="5192391at2"/>
<evidence type="ECO:0000313" key="2">
    <source>
        <dbReference type="Proteomes" id="UP000182130"/>
    </source>
</evidence>
<gene>
    <name evidence="1" type="ORF">SAMN05216555_10531</name>
</gene>
<dbReference type="InterPro" id="IPR013974">
    <property type="entry name" value="SAF"/>
</dbReference>